<evidence type="ECO:0000313" key="2">
    <source>
        <dbReference type="EMBL" id="OCH94549.1"/>
    </source>
</evidence>
<organism evidence="2 3">
    <name type="scientific">Obba rivulosa</name>
    <dbReference type="NCBI Taxonomy" id="1052685"/>
    <lineage>
        <taxon>Eukaryota</taxon>
        <taxon>Fungi</taxon>
        <taxon>Dikarya</taxon>
        <taxon>Basidiomycota</taxon>
        <taxon>Agaricomycotina</taxon>
        <taxon>Agaricomycetes</taxon>
        <taxon>Polyporales</taxon>
        <taxon>Gelatoporiaceae</taxon>
        <taxon>Obba</taxon>
    </lineage>
</organism>
<accession>A0A8E2DRJ0</accession>
<reference evidence="2 3" key="1">
    <citation type="submission" date="2016-07" db="EMBL/GenBank/DDBJ databases">
        <title>Draft genome of the white-rot fungus Obba rivulosa 3A-2.</title>
        <authorList>
            <consortium name="DOE Joint Genome Institute"/>
            <person name="Miettinen O."/>
            <person name="Riley R."/>
            <person name="Acob R."/>
            <person name="Barry K."/>
            <person name="Cullen D."/>
            <person name="De Vries R."/>
            <person name="Hainaut M."/>
            <person name="Hatakka A."/>
            <person name="Henrissat B."/>
            <person name="Hilden K."/>
            <person name="Kuo R."/>
            <person name="Labutti K."/>
            <person name="Lipzen A."/>
            <person name="Makela M.R."/>
            <person name="Sandor L."/>
            <person name="Spatafora J.W."/>
            <person name="Grigoriev I.V."/>
            <person name="Hibbett D.S."/>
        </authorList>
    </citation>
    <scope>NUCLEOTIDE SEQUENCE [LARGE SCALE GENOMIC DNA]</scope>
    <source>
        <strain evidence="2 3">3A-2</strain>
    </source>
</reference>
<evidence type="ECO:0000313" key="3">
    <source>
        <dbReference type="Proteomes" id="UP000250043"/>
    </source>
</evidence>
<name>A0A8E2DRJ0_9APHY</name>
<sequence>MILSGLPRLVKVIVLMGSGCMRVDYSLTEIDAFEDENRRKSKCMVKGKGKGKAEDKSAQTDSHILDYASWKDLPLYHETPSHAWEISFTTPDDPAQLTAASIICLSADMVRSIGLIRYELSKSKRRILRIVMELWVPNQLWRVPVDRFTRMNRKQSQKKLPHFALDIVYPVVDGYPVTNTSHTYIFDDSVRSAQLNPPSPDDPDDKELNADRPSRRHATVDAVIGSSRSSGPSPVAADSGPPELLECDGTEYGVYMRIDEDPNSDIVLVTAKRRVQHILYGDDAIDDSEELVLHYRDLFREVQEDEHKIAARITLCAFKGEALSCVIYYNTLQKAVPAVGPRGQNASY</sequence>
<evidence type="ECO:0000256" key="1">
    <source>
        <dbReference type="SAM" id="MobiDB-lite"/>
    </source>
</evidence>
<gene>
    <name evidence="2" type="ORF">OBBRIDRAFT_125602</name>
</gene>
<dbReference type="AlphaFoldDB" id="A0A8E2DRJ0"/>
<protein>
    <submittedName>
        <fullName evidence="2">Uncharacterized protein</fullName>
    </submittedName>
</protein>
<keyword evidence="3" id="KW-1185">Reference proteome</keyword>
<proteinExistence type="predicted"/>
<feature type="region of interest" description="Disordered" evidence="1">
    <location>
        <begin position="189"/>
        <end position="242"/>
    </location>
</feature>
<dbReference type="Proteomes" id="UP000250043">
    <property type="component" value="Unassembled WGS sequence"/>
</dbReference>
<dbReference type="EMBL" id="KV722343">
    <property type="protein sequence ID" value="OCH94549.1"/>
    <property type="molecule type" value="Genomic_DNA"/>
</dbReference>